<dbReference type="AlphaFoldDB" id="A0A382U2G7"/>
<proteinExistence type="predicted"/>
<dbReference type="SUPFAM" id="SSF52540">
    <property type="entry name" value="P-loop containing nucleoside triphosphate hydrolases"/>
    <property type="match status" value="1"/>
</dbReference>
<evidence type="ECO:0000313" key="4">
    <source>
        <dbReference type="EMBL" id="SVD28162.1"/>
    </source>
</evidence>
<feature type="domain" description="Helicase ATP-binding" evidence="3">
    <location>
        <begin position="114"/>
        <end position="270"/>
    </location>
</feature>
<dbReference type="SMART" id="SM00487">
    <property type="entry name" value="DEXDc"/>
    <property type="match status" value="1"/>
</dbReference>
<dbReference type="CDD" id="cd18011">
    <property type="entry name" value="DEXDc_RapA"/>
    <property type="match status" value="1"/>
</dbReference>
<dbReference type="PANTHER" id="PTHR45766:SF6">
    <property type="entry name" value="SWI_SNF-RELATED MATRIX-ASSOCIATED ACTIN-DEPENDENT REGULATOR OF CHROMATIN SUBFAMILY A-LIKE PROTEIN 1"/>
    <property type="match status" value="1"/>
</dbReference>
<protein>
    <recommendedName>
        <fullName evidence="3">Helicase ATP-binding domain-containing protein</fullName>
    </recommendedName>
</protein>
<dbReference type="InterPro" id="IPR014001">
    <property type="entry name" value="Helicase_ATP-bd"/>
</dbReference>
<dbReference type="Gene3D" id="3.40.50.10810">
    <property type="entry name" value="Tandem AAA-ATPase domain"/>
    <property type="match status" value="1"/>
</dbReference>
<sequence length="270" mass="30053">MGVVLSLDGEVAEVMFPEGEEWINVIDLVPARLSPTDELFEHCSASFAEDNEGSEDRPPAGSDDGDSVKWDNASEFGLFQQANFLRHVLRFDPLAGLTNARIEPKPHQVSIVRTIIRKRQARMILADEVGLGKTIEAGLVLKELRARGLVERALVICPASLQMQWQSELLTKFNEPFEIINGPTARYLGQGGNNPFSQRDLVICSLPLASKDNRAEQIIEAGWDFVVFDEAHRVRRWLPSPGRSKTTKAYELAELLEPHTPALLMLTATP</sequence>
<dbReference type="GO" id="GO:0004386">
    <property type="term" value="F:helicase activity"/>
    <property type="evidence" value="ECO:0007669"/>
    <property type="project" value="UniProtKB-KW"/>
</dbReference>
<gene>
    <name evidence="4" type="ORF">METZ01_LOCUS381016</name>
</gene>
<feature type="non-terminal residue" evidence="4">
    <location>
        <position position="270"/>
    </location>
</feature>
<dbReference type="PROSITE" id="PS51192">
    <property type="entry name" value="HELICASE_ATP_BIND_1"/>
    <property type="match status" value="1"/>
</dbReference>
<reference evidence="4" key="1">
    <citation type="submission" date="2018-05" db="EMBL/GenBank/DDBJ databases">
        <authorList>
            <person name="Lanie J.A."/>
            <person name="Ng W.-L."/>
            <person name="Kazmierczak K.M."/>
            <person name="Andrzejewski T.M."/>
            <person name="Davidsen T.M."/>
            <person name="Wayne K.J."/>
            <person name="Tettelin H."/>
            <person name="Glass J.I."/>
            <person name="Rusch D."/>
            <person name="Podicherti R."/>
            <person name="Tsui H.-C.T."/>
            <person name="Winkler M.E."/>
        </authorList>
    </citation>
    <scope>NUCLEOTIDE SEQUENCE</scope>
</reference>
<dbReference type="GO" id="GO:0016787">
    <property type="term" value="F:hydrolase activity"/>
    <property type="evidence" value="ECO:0007669"/>
    <property type="project" value="UniProtKB-KW"/>
</dbReference>
<dbReference type="InterPro" id="IPR000330">
    <property type="entry name" value="SNF2_N"/>
</dbReference>
<evidence type="ECO:0000256" key="1">
    <source>
        <dbReference type="ARBA" id="ARBA00022801"/>
    </source>
</evidence>
<name>A0A382U2G7_9ZZZZ</name>
<accession>A0A382U2G7</accession>
<dbReference type="Pfam" id="PF00176">
    <property type="entry name" value="SNF2-rel_dom"/>
    <property type="match status" value="1"/>
</dbReference>
<dbReference type="InterPro" id="IPR027417">
    <property type="entry name" value="P-loop_NTPase"/>
</dbReference>
<organism evidence="4">
    <name type="scientific">marine metagenome</name>
    <dbReference type="NCBI Taxonomy" id="408172"/>
    <lineage>
        <taxon>unclassified sequences</taxon>
        <taxon>metagenomes</taxon>
        <taxon>ecological metagenomes</taxon>
    </lineage>
</organism>
<dbReference type="InterPro" id="IPR038718">
    <property type="entry name" value="SNF2-like_sf"/>
</dbReference>
<dbReference type="GO" id="GO:0005524">
    <property type="term" value="F:ATP binding"/>
    <property type="evidence" value="ECO:0007669"/>
    <property type="project" value="UniProtKB-KW"/>
</dbReference>
<feature type="region of interest" description="Disordered" evidence="2">
    <location>
        <begin position="47"/>
        <end position="67"/>
    </location>
</feature>
<dbReference type="PANTHER" id="PTHR45766">
    <property type="entry name" value="DNA ANNEALING HELICASE AND ENDONUCLEASE ZRANB3 FAMILY MEMBER"/>
    <property type="match status" value="1"/>
</dbReference>
<evidence type="ECO:0000256" key="2">
    <source>
        <dbReference type="SAM" id="MobiDB-lite"/>
    </source>
</evidence>
<keyword evidence="1" id="KW-0378">Hydrolase</keyword>
<evidence type="ECO:0000259" key="3">
    <source>
        <dbReference type="PROSITE" id="PS51192"/>
    </source>
</evidence>
<dbReference type="InterPro" id="IPR057342">
    <property type="entry name" value="DEXDc_RapA"/>
</dbReference>
<dbReference type="EMBL" id="UINC01140806">
    <property type="protein sequence ID" value="SVD28162.1"/>
    <property type="molecule type" value="Genomic_DNA"/>
</dbReference>